<sequence length="647" mass="73123">MEQIVQALLVSEYSDEIKQMSMDHVISSSLSTDQQQKIAKVLWDAWPENAQPSPVVLKALKALPQQFIICFRRYINNLNDSVDEHDTCFQWLLSETRLEEWRSAIIVLLLFLALRTPAQSKRIHLVFQRCSPVEYSTFLKSSELCMKTPKLSEMLIKAGRIPLIGYAGQWLRQLLLCLVNCEEWIVLVNGGTDVLLNAAEQLSDRNAIEGSLIVLETIFLGYQENADVFLSFFSHFYDRIKLWMEATLPLDASILIHIHEFIQGLLFAFPGYPLMQAMLLQLTAQLPPVSPRFSVESYTDSLRWKNCKQGSSSPLFASGTDLSVEAESTVPRQVEGLVGLRNIGNSCYMNAVLQALYMTTQMQTLFMGPAQTTQKRKFSSSKLLLDQFRLILREMKSSTSGVLDSTTMQRFRSSLDQEYQSTRQQDAAEFLNYLLDALETQIEKPASEVLAKVFQGTTERKITCQVCNSVSETIESFSDVNVPIPNQGTGIPSLSQLLSAQFEPEELSERYGNAYFCDKCNQHCDATKVMKIRSGPNVLIVSINRFQYNLQKGIREKICSAVNCASSLELSTSTNDISYTLYAVIVHAGKRADYGHYYAYAKYPSNSNSWYLLNDSQVSEVRASMVENTLANATTDTPYVLLYRRST</sequence>
<organism evidence="3 4">
    <name type="scientific">Thraustotheca clavata</name>
    <dbReference type="NCBI Taxonomy" id="74557"/>
    <lineage>
        <taxon>Eukaryota</taxon>
        <taxon>Sar</taxon>
        <taxon>Stramenopiles</taxon>
        <taxon>Oomycota</taxon>
        <taxon>Saprolegniomycetes</taxon>
        <taxon>Saprolegniales</taxon>
        <taxon>Achlyaceae</taxon>
        <taxon>Thraustotheca</taxon>
    </lineage>
</organism>
<comment type="caution">
    <text evidence="3">The sequence shown here is derived from an EMBL/GenBank/DDBJ whole genome shotgun (WGS) entry which is preliminary data.</text>
</comment>
<dbReference type="PROSITE" id="PS00973">
    <property type="entry name" value="USP_2"/>
    <property type="match status" value="1"/>
</dbReference>
<dbReference type="PANTHER" id="PTHR24006">
    <property type="entry name" value="UBIQUITIN CARBOXYL-TERMINAL HYDROLASE"/>
    <property type="match status" value="1"/>
</dbReference>
<dbReference type="GO" id="GO:0005829">
    <property type="term" value="C:cytosol"/>
    <property type="evidence" value="ECO:0007669"/>
    <property type="project" value="TreeGrafter"/>
</dbReference>
<accession>A0A1V9ZVS4</accession>
<comment type="similarity">
    <text evidence="1">Belongs to the peptidase C19 family.</text>
</comment>
<comment type="catalytic activity">
    <reaction evidence="1">
        <text>Thiol-dependent hydrolysis of ester, thioester, amide, peptide and isopeptide bonds formed by the C-terminal Gly of ubiquitin (a 76-residue protein attached to proteins as an intracellular targeting signal).</text>
        <dbReference type="EC" id="3.4.19.12"/>
    </reaction>
</comment>
<dbReference type="Pfam" id="PF00443">
    <property type="entry name" value="UCH"/>
    <property type="match status" value="1"/>
</dbReference>
<dbReference type="EMBL" id="JNBS01001242">
    <property type="protein sequence ID" value="OQS02123.1"/>
    <property type="molecule type" value="Genomic_DNA"/>
</dbReference>
<dbReference type="PROSITE" id="PS50235">
    <property type="entry name" value="USP_3"/>
    <property type="match status" value="1"/>
</dbReference>
<evidence type="ECO:0000313" key="3">
    <source>
        <dbReference type="EMBL" id="OQS02123.1"/>
    </source>
</evidence>
<dbReference type="PROSITE" id="PS00972">
    <property type="entry name" value="USP_1"/>
    <property type="match status" value="1"/>
</dbReference>
<dbReference type="STRING" id="74557.A0A1V9ZVS4"/>
<dbReference type="SUPFAM" id="SSF54001">
    <property type="entry name" value="Cysteine proteinases"/>
    <property type="match status" value="1"/>
</dbReference>
<dbReference type="InterPro" id="IPR038765">
    <property type="entry name" value="Papain-like_cys_pep_sf"/>
</dbReference>
<dbReference type="InterPro" id="IPR001394">
    <property type="entry name" value="Peptidase_C19_UCH"/>
</dbReference>
<reference evidence="3 4" key="1">
    <citation type="journal article" date="2014" name="Genome Biol. Evol.">
        <title>The secreted proteins of Achlya hypogyna and Thraustotheca clavata identify the ancestral oomycete secretome and reveal gene acquisitions by horizontal gene transfer.</title>
        <authorList>
            <person name="Misner I."/>
            <person name="Blouin N."/>
            <person name="Leonard G."/>
            <person name="Richards T.A."/>
            <person name="Lane C.E."/>
        </authorList>
    </citation>
    <scope>NUCLEOTIDE SEQUENCE [LARGE SCALE GENOMIC DNA]</scope>
    <source>
        <strain evidence="3 4">ATCC 34112</strain>
    </source>
</reference>
<dbReference type="Proteomes" id="UP000243217">
    <property type="component" value="Unassembled WGS sequence"/>
</dbReference>
<dbReference type="OrthoDB" id="420187at2759"/>
<keyword evidence="1" id="KW-0833">Ubl conjugation pathway</keyword>
<proteinExistence type="inferred from homology"/>
<dbReference type="InterPro" id="IPR018200">
    <property type="entry name" value="USP_CS"/>
</dbReference>
<dbReference type="InterPro" id="IPR050164">
    <property type="entry name" value="Peptidase_C19"/>
</dbReference>
<dbReference type="GO" id="GO:0004843">
    <property type="term" value="F:cysteine-type deubiquitinase activity"/>
    <property type="evidence" value="ECO:0007669"/>
    <property type="project" value="UniProtKB-UniRule"/>
</dbReference>
<evidence type="ECO:0000313" key="4">
    <source>
        <dbReference type="Proteomes" id="UP000243217"/>
    </source>
</evidence>
<name>A0A1V9ZVS4_9STRA</name>
<keyword evidence="1" id="KW-0788">Thiol protease</keyword>
<dbReference type="GO" id="GO:0005634">
    <property type="term" value="C:nucleus"/>
    <property type="evidence" value="ECO:0007669"/>
    <property type="project" value="TreeGrafter"/>
</dbReference>
<dbReference type="AlphaFoldDB" id="A0A1V9ZVS4"/>
<keyword evidence="4" id="KW-1185">Reference proteome</keyword>
<keyword evidence="1" id="KW-0378">Hydrolase</keyword>
<dbReference type="InterPro" id="IPR028889">
    <property type="entry name" value="USP"/>
</dbReference>
<evidence type="ECO:0000259" key="2">
    <source>
        <dbReference type="PROSITE" id="PS50235"/>
    </source>
</evidence>
<dbReference type="EC" id="3.4.19.12" evidence="1"/>
<dbReference type="GO" id="GO:0016579">
    <property type="term" value="P:protein deubiquitination"/>
    <property type="evidence" value="ECO:0007669"/>
    <property type="project" value="InterPro"/>
</dbReference>
<gene>
    <name evidence="3" type="ORF">THRCLA_05479</name>
</gene>
<protein>
    <recommendedName>
        <fullName evidence="1">Ubiquitin carboxyl-terminal hydrolase</fullName>
        <ecNumber evidence="1">3.4.19.12</ecNumber>
    </recommendedName>
</protein>
<keyword evidence="1" id="KW-0645">Protease</keyword>
<feature type="domain" description="USP" evidence="2">
    <location>
        <begin position="338"/>
        <end position="646"/>
    </location>
</feature>
<dbReference type="Gene3D" id="3.90.70.10">
    <property type="entry name" value="Cysteine proteinases"/>
    <property type="match status" value="1"/>
</dbReference>
<evidence type="ECO:0000256" key="1">
    <source>
        <dbReference type="RuleBase" id="RU366025"/>
    </source>
</evidence>
<dbReference type="GO" id="GO:0006508">
    <property type="term" value="P:proteolysis"/>
    <property type="evidence" value="ECO:0007669"/>
    <property type="project" value="UniProtKB-KW"/>
</dbReference>
<dbReference type="PANTHER" id="PTHR24006:SF908">
    <property type="entry name" value="DEUBIQUITINATING APOPTOTIC INHIBITOR, ISOFORM A"/>
    <property type="match status" value="1"/>
</dbReference>